<dbReference type="GO" id="GO:0016747">
    <property type="term" value="F:acyltransferase activity, transferring groups other than amino-acyl groups"/>
    <property type="evidence" value="ECO:0007669"/>
    <property type="project" value="InterPro"/>
</dbReference>
<evidence type="ECO:0000313" key="6">
    <source>
        <dbReference type="Proteomes" id="UP000321805"/>
    </source>
</evidence>
<keyword evidence="6" id="KW-1185">Reference proteome</keyword>
<proteinExistence type="predicted"/>
<evidence type="ECO:0000256" key="3">
    <source>
        <dbReference type="SAM" id="MobiDB-lite"/>
    </source>
</evidence>
<accession>A0A5B8UD38</accession>
<dbReference type="Gene3D" id="3.40.630.30">
    <property type="match status" value="1"/>
</dbReference>
<dbReference type="AlphaFoldDB" id="A0A5B8UD38"/>
<gene>
    <name evidence="5" type="ORF">FSW04_14515</name>
</gene>
<dbReference type="OrthoDB" id="5243635at2"/>
<dbReference type="CDD" id="cd04301">
    <property type="entry name" value="NAT_SF"/>
    <property type="match status" value="1"/>
</dbReference>
<evidence type="ECO:0000259" key="4">
    <source>
        <dbReference type="PROSITE" id="PS51186"/>
    </source>
</evidence>
<name>A0A5B8UD38_9ACTN</name>
<evidence type="ECO:0000313" key="5">
    <source>
        <dbReference type="EMBL" id="QEC50778.1"/>
    </source>
</evidence>
<feature type="compositionally biased region" description="Low complexity" evidence="3">
    <location>
        <begin position="8"/>
        <end position="18"/>
    </location>
</feature>
<feature type="compositionally biased region" description="Basic residues" evidence="3">
    <location>
        <begin position="37"/>
        <end position="72"/>
    </location>
</feature>
<evidence type="ECO:0000256" key="2">
    <source>
        <dbReference type="ARBA" id="ARBA00023315"/>
    </source>
</evidence>
<keyword evidence="2" id="KW-0012">Acyltransferase</keyword>
<dbReference type="InterPro" id="IPR016181">
    <property type="entry name" value="Acyl_CoA_acyltransferase"/>
</dbReference>
<dbReference type="PANTHER" id="PTHR43877">
    <property type="entry name" value="AMINOALKYLPHOSPHONATE N-ACETYLTRANSFERASE-RELATED-RELATED"/>
    <property type="match status" value="1"/>
</dbReference>
<reference evidence="5 6" key="1">
    <citation type="journal article" date="2018" name="J. Microbiol.">
        <title>Baekduia soli gen. nov., sp. nov., a novel bacterium isolated from the soil of Baekdu Mountain and proposal of a novel family name, Baekduiaceae fam. nov.</title>
        <authorList>
            <person name="An D.S."/>
            <person name="Siddiqi M.Z."/>
            <person name="Kim K.H."/>
            <person name="Yu H.S."/>
            <person name="Im W.T."/>
        </authorList>
    </citation>
    <scope>NUCLEOTIDE SEQUENCE [LARGE SCALE GENOMIC DNA]</scope>
    <source>
        <strain evidence="5 6">BR7-21</strain>
    </source>
</reference>
<keyword evidence="1 5" id="KW-0808">Transferase</keyword>
<dbReference type="Proteomes" id="UP000321805">
    <property type="component" value="Chromosome"/>
</dbReference>
<protein>
    <submittedName>
        <fullName evidence="5">GNAT family N-acetyltransferase</fullName>
    </submittedName>
</protein>
<dbReference type="Pfam" id="PF00583">
    <property type="entry name" value="Acetyltransf_1"/>
    <property type="match status" value="1"/>
</dbReference>
<dbReference type="KEGG" id="bsol:FSW04_14515"/>
<organism evidence="5 6">
    <name type="scientific">Baekduia soli</name>
    <dbReference type="NCBI Taxonomy" id="496014"/>
    <lineage>
        <taxon>Bacteria</taxon>
        <taxon>Bacillati</taxon>
        <taxon>Actinomycetota</taxon>
        <taxon>Thermoleophilia</taxon>
        <taxon>Solirubrobacterales</taxon>
        <taxon>Baekduiaceae</taxon>
        <taxon>Baekduia</taxon>
    </lineage>
</organism>
<dbReference type="InterPro" id="IPR050832">
    <property type="entry name" value="Bact_Acetyltransf"/>
</dbReference>
<feature type="domain" description="N-acetyltransferase" evidence="4">
    <location>
        <begin position="91"/>
        <end position="252"/>
    </location>
</feature>
<dbReference type="EMBL" id="CP042430">
    <property type="protein sequence ID" value="QEC50778.1"/>
    <property type="molecule type" value="Genomic_DNA"/>
</dbReference>
<evidence type="ECO:0000256" key="1">
    <source>
        <dbReference type="ARBA" id="ARBA00022679"/>
    </source>
</evidence>
<sequence length="258" mass="28255">MRRPRLCVPPRGRPGAPGRPRRRDGDRPAVVVPGGRPARRPGARPRHHRGQRLGRGRRAGRGTGPRARRPGLRARGDRHAGPLPPQRGLPVRLRAAVRGDIPELTALVRRCDESQRAWAGADVPIPAPEGEELEWDLRFARTGAWIHVAVDEDGGAIAGVVAFATGQASRTDRTLVPCLAHVSAVFVDPGHWRQGIARTLLGVAEDAMRGRGYTRAQLWTLEGSPAEQLYTALGWRRDGRRDHFPPMGLDIVAYVKAL</sequence>
<dbReference type="PROSITE" id="PS51186">
    <property type="entry name" value="GNAT"/>
    <property type="match status" value="1"/>
</dbReference>
<feature type="region of interest" description="Disordered" evidence="3">
    <location>
        <begin position="1"/>
        <end position="88"/>
    </location>
</feature>
<dbReference type="InterPro" id="IPR000182">
    <property type="entry name" value="GNAT_dom"/>
</dbReference>
<dbReference type="SUPFAM" id="SSF55729">
    <property type="entry name" value="Acyl-CoA N-acyltransferases (Nat)"/>
    <property type="match status" value="1"/>
</dbReference>